<dbReference type="AlphaFoldDB" id="A0A5S4ZNA3"/>
<evidence type="ECO:0000313" key="3">
    <source>
        <dbReference type="Proteomes" id="UP000323166"/>
    </source>
</evidence>
<protein>
    <submittedName>
        <fullName evidence="2">DDE family transposase</fullName>
    </submittedName>
</protein>
<comment type="caution">
    <text evidence="2">The sequence shown here is derived from an EMBL/GenBank/DDBJ whole genome shotgun (WGS) entry which is preliminary data.</text>
</comment>
<dbReference type="Pfam" id="PF13751">
    <property type="entry name" value="DDE_Tnp_1_6"/>
    <property type="match status" value="1"/>
</dbReference>
<dbReference type="EMBL" id="VNHM01000029">
    <property type="protein sequence ID" value="TYO92301.1"/>
    <property type="molecule type" value="Genomic_DNA"/>
</dbReference>
<dbReference type="PANTHER" id="PTHR33408">
    <property type="entry name" value="TRANSPOSASE"/>
    <property type="match status" value="1"/>
</dbReference>
<gene>
    <name evidence="2" type="ORF">LX24_02930</name>
</gene>
<dbReference type="RefSeq" id="WP_243131774.1">
    <property type="nucleotide sequence ID" value="NZ_VNHM01000029.1"/>
</dbReference>
<organism evidence="2 3">
    <name type="scientific">Desulfallas thermosapovorans DSM 6562</name>
    <dbReference type="NCBI Taxonomy" id="1121431"/>
    <lineage>
        <taxon>Bacteria</taxon>
        <taxon>Bacillati</taxon>
        <taxon>Bacillota</taxon>
        <taxon>Clostridia</taxon>
        <taxon>Eubacteriales</taxon>
        <taxon>Desulfallaceae</taxon>
        <taxon>Desulfallas</taxon>
    </lineage>
</organism>
<sequence length="80" mass="9456">IPVDLLLPDRMKRKLRTQKGRAKYALRKQTVEPVFGQIKEARGFRRFLLRGLDLVRGEWVLLCLTHNILKLFGNKKKLAW</sequence>
<feature type="non-terminal residue" evidence="2">
    <location>
        <position position="1"/>
    </location>
</feature>
<evidence type="ECO:0000259" key="1">
    <source>
        <dbReference type="Pfam" id="PF13751"/>
    </source>
</evidence>
<proteinExistence type="predicted"/>
<feature type="domain" description="Transposase DDE" evidence="1">
    <location>
        <begin position="10"/>
        <end position="71"/>
    </location>
</feature>
<name>A0A5S4ZNA3_9FIRM</name>
<accession>A0A5S4ZNA3</accession>
<dbReference type="PANTHER" id="PTHR33408:SF2">
    <property type="entry name" value="TRANSPOSASE DDE DOMAIN-CONTAINING PROTEIN"/>
    <property type="match status" value="1"/>
</dbReference>
<reference evidence="2 3" key="1">
    <citation type="submission" date="2019-07" db="EMBL/GenBank/DDBJ databases">
        <title>Genomic Encyclopedia of Type Strains, Phase I: the one thousand microbial genomes (KMG-I) project.</title>
        <authorList>
            <person name="Kyrpides N."/>
        </authorList>
    </citation>
    <scope>NUCLEOTIDE SEQUENCE [LARGE SCALE GENOMIC DNA]</scope>
    <source>
        <strain evidence="2 3">DSM 6562</strain>
    </source>
</reference>
<dbReference type="InterPro" id="IPR025668">
    <property type="entry name" value="Tnp_DDE_dom"/>
</dbReference>
<evidence type="ECO:0000313" key="2">
    <source>
        <dbReference type="EMBL" id="TYO92301.1"/>
    </source>
</evidence>
<dbReference type="Proteomes" id="UP000323166">
    <property type="component" value="Unassembled WGS sequence"/>
</dbReference>
<keyword evidence="3" id="KW-1185">Reference proteome</keyword>